<evidence type="ECO:0000313" key="1">
    <source>
        <dbReference type="EMBL" id="MBW49040.1"/>
    </source>
</evidence>
<dbReference type="AlphaFoldDB" id="A0A2M4B7S5"/>
<sequence length="67" mass="7739">MCAPEWLFLVAVKTCVTNFASTYPQTHTRTHTQVARTTPLCGKSLFLEKPRTRSLFHLFRVVRMQGQ</sequence>
<accession>A0A2M4B7S5</accession>
<dbReference type="EMBL" id="GGFK01015719">
    <property type="protein sequence ID" value="MBW49040.1"/>
    <property type="molecule type" value="Transcribed_RNA"/>
</dbReference>
<organism evidence="1">
    <name type="scientific">Anopheles triannulatus</name>
    <dbReference type="NCBI Taxonomy" id="58253"/>
    <lineage>
        <taxon>Eukaryota</taxon>
        <taxon>Metazoa</taxon>
        <taxon>Ecdysozoa</taxon>
        <taxon>Arthropoda</taxon>
        <taxon>Hexapoda</taxon>
        <taxon>Insecta</taxon>
        <taxon>Pterygota</taxon>
        <taxon>Neoptera</taxon>
        <taxon>Endopterygota</taxon>
        <taxon>Diptera</taxon>
        <taxon>Nematocera</taxon>
        <taxon>Culicoidea</taxon>
        <taxon>Culicidae</taxon>
        <taxon>Anophelinae</taxon>
        <taxon>Anopheles</taxon>
    </lineage>
</organism>
<proteinExistence type="predicted"/>
<protein>
    <submittedName>
        <fullName evidence="1">Putative secreted protein</fullName>
    </submittedName>
</protein>
<name>A0A2M4B7S5_9DIPT</name>
<reference evidence="1" key="1">
    <citation type="submission" date="2018-01" db="EMBL/GenBank/DDBJ databases">
        <title>An insight into the sialome of Amazonian anophelines.</title>
        <authorList>
            <person name="Ribeiro J.M."/>
            <person name="Scarpassa V."/>
            <person name="Calvo E."/>
        </authorList>
    </citation>
    <scope>NUCLEOTIDE SEQUENCE</scope>
    <source>
        <tissue evidence="1">Salivary glands</tissue>
    </source>
</reference>